<evidence type="ECO:0000256" key="6">
    <source>
        <dbReference type="ARBA" id="ARBA00023136"/>
    </source>
</evidence>
<dbReference type="InterPro" id="IPR012910">
    <property type="entry name" value="Plug_dom"/>
</dbReference>
<dbReference type="Gene3D" id="2.170.130.10">
    <property type="entry name" value="TonB-dependent receptor, plug domain"/>
    <property type="match status" value="1"/>
</dbReference>
<name>A0ABS7PU69_9SPHN</name>
<feature type="signal peptide" evidence="10">
    <location>
        <begin position="1"/>
        <end position="22"/>
    </location>
</feature>
<keyword evidence="2 8" id="KW-0813">Transport</keyword>
<evidence type="ECO:0000256" key="8">
    <source>
        <dbReference type="PROSITE-ProRule" id="PRU01360"/>
    </source>
</evidence>
<dbReference type="Proteomes" id="UP000706039">
    <property type="component" value="Unassembled WGS sequence"/>
</dbReference>
<evidence type="ECO:0000259" key="12">
    <source>
        <dbReference type="Pfam" id="PF07715"/>
    </source>
</evidence>
<comment type="subcellular location">
    <subcellularLocation>
        <location evidence="1 8">Cell outer membrane</location>
        <topology evidence="1 8">Multi-pass membrane protein</topology>
    </subcellularLocation>
</comment>
<dbReference type="InterPro" id="IPR000531">
    <property type="entry name" value="Beta-barrel_TonB"/>
</dbReference>
<keyword evidence="7 8" id="KW-0998">Cell outer membrane</keyword>
<keyword evidence="14" id="KW-1185">Reference proteome</keyword>
<dbReference type="PROSITE" id="PS52016">
    <property type="entry name" value="TONB_DEPENDENT_REC_3"/>
    <property type="match status" value="1"/>
</dbReference>
<dbReference type="InterPro" id="IPR037066">
    <property type="entry name" value="Plug_dom_sf"/>
</dbReference>
<keyword evidence="13" id="KW-0675">Receptor</keyword>
<dbReference type="Gene3D" id="2.40.170.20">
    <property type="entry name" value="TonB-dependent receptor, beta-barrel domain"/>
    <property type="match status" value="1"/>
</dbReference>
<evidence type="ECO:0000259" key="11">
    <source>
        <dbReference type="Pfam" id="PF00593"/>
    </source>
</evidence>
<evidence type="ECO:0000256" key="2">
    <source>
        <dbReference type="ARBA" id="ARBA00022448"/>
    </source>
</evidence>
<feature type="domain" description="TonB-dependent receptor-like beta-barrel" evidence="11">
    <location>
        <begin position="242"/>
        <end position="670"/>
    </location>
</feature>
<keyword evidence="6 8" id="KW-0472">Membrane</keyword>
<dbReference type="Pfam" id="PF00593">
    <property type="entry name" value="TonB_dep_Rec_b-barrel"/>
    <property type="match status" value="1"/>
</dbReference>
<accession>A0ABS7PU69</accession>
<evidence type="ECO:0000256" key="9">
    <source>
        <dbReference type="RuleBase" id="RU003357"/>
    </source>
</evidence>
<dbReference type="Pfam" id="PF07715">
    <property type="entry name" value="Plug"/>
    <property type="match status" value="1"/>
</dbReference>
<evidence type="ECO:0000313" key="13">
    <source>
        <dbReference type="EMBL" id="MBY8824220.1"/>
    </source>
</evidence>
<keyword evidence="10" id="KW-0732">Signal</keyword>
<evidence type="ECO:0000256" key="7">
    <source>
        <dbReference type="ARBA" id="ARBA00023237"/>
    </source>
</evidence>
<dbReference type="PANTHER" id="PTHR30069:SF42">
    <property type="entry name" value="FERRIC AEROBACTIN RECEPTOR"/>
    <property type="match status" value="1"/>
</dbReference>
<organism evidence="13 14">
    <name type="scientific">Sphingomonas colocasiae</name>
    <dbReference type="NCBI Taxonomy" id="1848973"/>
    <lineage>
        <taxon>Bacteria</taxon>
        <taxon>Pseudomonadati</taxon>
        <taxon>Pseudomonadota</taxon>
        <taxon>Alphaproteobacteria</taxon>
        <taxon>Sphingomonadales</taxon>
        <taxon>Sphingomonadaceae</taxon>
        <taxon>Sphingomonas</taxon>
    </lineage>
</organism>
<dbReference type="InterPro" id="IPR039426">
    <property type="entry name" value="TonB-dep_rcpt-like"/>
</dbReference>
<dbReference type="InterPro" id="IPR036942">
    <property type="entry name" value="Beta-barrel_TonB_sf"/>
</dbReference>
<evidence type="ECO:0000256" key="1">
    <source>
        <dbReference type="ARBA" id="ARBA00004571"/>
    </source>
</evidence>
<keyword evidence="4 8" id="KW-0812">Transmembrane</keyword>
<reference evidence="13 14" key="1">
    <citation type="submission" date="2021-08" db="EMBL/GenBank/DDBJ databases">
        <authorList>
            <person name="Tuo L."/>
        </authorList>
    </citation>
    <scope>NUCLEOTIDE SEQUENCE [LARGE SCALE GENOMIC DNA]</scope>
    <source>
        <strain evidence="13 14">JCM 31229</strain>
    </source>
</reference>
<dbReference type="RefSeq" id="WP_222991303.1">
    <property type="nucleotide sequence ID" value="NZ_JAINVV010000008.1"/>
</dbReference>
<dbReference type="CDD" id="cd01347">
    <property type="entry name" value="ligand_gated_channel"/>
    <property type="match status" value="1"/>
</dbReference>
<sequence length="705" mass="76130">MRGLMILMMTTALAALPMAAHAQAAAQAEEGDSDIVVTATRLGETIADFPGSSTVVGAAQLESQLATTRDLGSVLAFSVPGLSASSNTAANVEQGLRGRPLRIFVDGVPVSNPLRDGGRDLRLIAPTAIGAIEVIRGASAIYGQGGAGGIINYVTKRGKAGDAWTFRTEAGLGFSTQNVGDSLNPMILQSGSGAIGDFDITFAGSYERVNGQFDAEGDRLPPDPQNFGGIADSDIWNFFGKVGYNFGGQRLEAMFNYYDQHQRSDFIPTGGNVALGQKVRAVRGSYDPRAIDPINRNVMGYLAYFNDNLLGTFHAQLYHLSSYSVFSFNAARLGGTQTTINSKKTGLQADFKTQFDALGLGDGYFLWGVDIARDTTEQPLIPLTDKPGDGRTFTPPLKQMNYAAFIQIDKPITPWLSLNAGIRHDEFTLDIDDFVAGLTNVHVAGGKLKYSATPVNVGLTARVGPELELFGGFSQGFSIPDIGSPLRSVVAPNLNGFRPEPQLVNNYEIGVRGKIAGISYSAAYYISTADFGTDFVIDTVNPTEALTLREKEKVQGWEVSLSGTIATSTRWMANYSHNQGRRDANKDGKLDTPLTNRRIGPDQFNLAVDHDITTDWSVRLQYNHSGSRNAFPGSAAGNFYTGRIRPTDRIDLSTKFKADPFDVSVGVNNLLNEDYFSVSAQLINRNELYTKAEGRTVYVKLGVNY</sequence>
<evidence type="ECO:0000256" key="10">
    <source>
        <dbReference type="SAM" id="SignalP"/>
    </source>
</evidence>
<keyword evidence="3 8" id="KW-1134">Transmembrane beta strand</keyword>
<evidence type="ECO:0000313" key="14">
    <source>
        <dbReference type="Proteomes" id="UP000706039"/>
    </source>
</evidence>
<evidence type="ECO:0000256" key="3">
    <source>
        <dbReference type="ARBA" id="ARBA00022452"/>
    </source>
</evidence>
<keyword evidence="5 9" id="KW-0798">TonB box</keyword>
<comment type="similarity">
    <text evidence="8 9">Belongs to the TonB-dependent receptor family.</text>
</comment>
<feature type="domain" description="TonB-dependent receptor plug" evidence="12">
    <location>
        <begin position="47"/>
        <end position="150"/>
    </location>
</feature>
<dbReference type="PANTHER" id="PTHR30069">
    <property type="entry name" value="TONB-DEPENDENT OUTER MEMBRANE RECEPTOR"/>
    <property type="match status" value="1"/>
</dbReference>
<dbReference type="SUPFAM" id="SSF56935">
    <property type="entry name" value="Porins"/>
    <property type="match status" value="1"/>
</dbReference>
<proteinExistence type="inferred from homology"/>
<evidence type="ECO:0000256" key="4">
    <source>
        <dbReference type="ARBA" id="ARBA00022692"/>
    </source>
</evidence>
<gene>
    <name evidence="13" type="ORF">K7G82_18085</name>
</gene>
<dbReference type="EMBL" id="JAINVV010000008">
    <property type="protein sequence ID" value="MBY8824220.1"/>
    <property type="molecule type" value="Genomic_DNA"/>
</dbReference>
<feature type="chain" id="PRO_5047054676" evidence="10">
    <location>
        <begin position="23"/>
        <end position="705"/>
    </location>
</feature>
<protein>
    <submittedName>
        <fullName evidence="13">TonB-dependent receptor</fullName>
    </submittedName>
</protein>
<comment type="caution">
    <text evidence="13">The sequence shown here is derived from an EMBL/GenBank/DDBJ whole genome shotgun (WGS) entry which is preliminary data.</text>
</comment>
<evidence type="ECO:0000256" key="5">
    <source>
        <dbReference type="ARBA" id="ARBA00023077"/>
    </source>
</evidence>